<evidence type="ECO:0000313" key="2">
    <source>
        <dbReference type="Proteomes" id="UP000499080"/>
    </source>
</evidence>
<sequence>VEDPVNLLCVNASMEWSINTGYSDAGVIREINGSCGVFEGR</sequence>
<gene>
    <name evidence="1" type="ORF">AVEN_89716_1</name>
</gene>
<keyword evidence="2" id="KW-1185">Reference proteome</keyword>
<dbReference type="Proteomes" id="UP000499080">
    <property type="component" value="Unassembled WGS sequence"/>
</dbReference>
<protein>
    <submittedName>
        <fullName evidence="1">Uncharacterized protein</fullName>
    </submittedName>
</protein>
<name>A0A4Y2IQJ9_ARAVE</name>
<dbReference type="AlphaFoldDB" id="A0A4Y2IQJ9"/>
<organism evidence="1 2">
    <name type="scientific">Araneus ventricosus</name>
    <name type="common">Orbweaver spider</name>
    <name type="synonym">Epeira ventricosa</name>
    <dbReference type="NCBI Taxonomy" id="182803"/>
    <lineage>
        <taxon>Eukaryota</taxon>
        <taxon>Metazoa</taxon>
        <taxon>Ecdysozoa</taxon>
        <taxon>Arthropoda</taxon>
        <taxon>Chelicerata</taxon>
        <taxon>Arachnida</taxon>
        <taxon>Araneae</taxon>
        <taxon>Araneomorphae</taxon>
        <taxon>Entelegynae</taxon>
        <taxon>Araneoidea</taxon>
        <taxon>Araneidae</taxon>
        <taxon>Araneus</taxon>
    </lineage>
</organism>
<feature type="non-terminal residue" evidence="1">
    <location>
        <position position="1"/>
    </location>
</feature>
<proteinExistence type="predicted"/>
<accession>A0A4Y2IQJ9</accession>
<dbReference type="EMBL" id="BGPR01187025">
    <property type="protein sequence ID" value="GBM80133.1"/>
    <property type="molecule type" value="Genomic_DNA"/>
</dbReference>
<reference evidence="1 2" key="1">
    <citation type="journal article" date="2019" name="Sci. Rep.">
        <title>Orb-weaving spider Araneus ventricosus genome elucidates the spidroin gene catalogue.</title>
        <authorList>
            <person name="Kono N."/>
            <person name="Nakamura H."/>
            <person name="Ohtoshi R."/>
            <person name="Moran D.A.P."/>
            <person name="Shinohara A."/>
            <person name="Yoshida Y."/>
            <person name="Fujiwara M."/>
            <person name="Mori M."/>
            <person name="Tomita M."/>
            <person name="Arakawa K."/>
        </authorList>
    </citation>
    <scope>NUCLEOTIDE SEQUENCE [LARGE SCALE GENOMIC DNA]</scope>
</reference>
<evidence type="ECO:0000313" key="1">
    <source>
        <dbReference type="EMBL" id="GBM80133.1"/>
    </source>
</evidence>
<comment type="caution">
    <text evidence="1">The sequence shown here is derived from an EMBL/GenBank/DDBJ whole genome shotgun (WGS) entry which is preliminary data.</text>
</comment>